<dbReference type="Pfam" id="PF13525">
    <property type="entry name" value="YfiO"/>
    <property type="match status" value="1"/>
</dbReference>
<dbReference type="NCBIfam" id="TIGR03302">
    <property type="entry name" value="OM_YfiO"/>
    <property type="match status" value="1"/>
</dbReference>
<dbReference type="InterPro" id="IPR011990">
    <property type="entry name" value="TPR-like_helical_dom_sf"/>
</dbReference>
<evidence type="ECO:0000259" key="5">
    <source>
        <dbReference type="Pfam" id="PF13525"/>
    </source>
</evidence>
<dbReference type="SMART" id="SM00028">
    <property type="entry name" value="TPR"/>
    <property type="match status" value="3"/>
</dbReference>
<feature type="domain" description="Outer membrane lipoprotein BamD-like" evidence="5">
    <location>
        <begin position="39"/>
        <end position="231"/>
    </location>
</feature>
<evidence type="ECO:0000313" key="7">
    <source>
        <dbReference type="Proteomes" id="UP000001933"/>
    </source>
</evidence>
<dbReference type="FunCoup" id="Q2LVG2">
    <property type="interactions" value="69"/>
</dbReference>
<dbReference type="PROSITE" id="PS50005">
    <property type="entry name" value="TPR"/>
    <property type="match status" value="1"/>
</dbReference>
<keyword evidence="4" id="KW-0802">TPR repeat</keyword>
<dbReference type="InterPro" id="IPR017689">
    <property type="entry name" value="BamD"/>
</dbReference>
<dbReference type="Proteomes" id="UP000001933">
    <property type="component" value="Chromosome"/>
</dbReference>
<dbReference type="HAMAP" id="MF_00922">
    <property type="entry name" value="OM_assembly_BamD"/>
    <property type="match status" value="1"/>
</dbReference>
<feature type="repeat" description="TPR" evidence="4">
    <location>
        <begin position="40"/>
        <end position="73"/>
    </location>
</feature>
<gene>
    <name evidence="6" type="ORF">SYN_00044</name>
</gene>
<dbReference type="EMBL" id="CP000252">
    <property type="protein sequence ID" value="ABC78075.1"/>
    <property type="molecule type" value="Genomic_DNA"/>
</dbReference>
<dbReference type="RefSeq" id="WP_011418095.1">
    <property type="nucleotide sequence ID" value="NC_007759.1"/>
</dbReference>
<dbReference type="SUPFAM" id="SSF48452">
    <property type="entry name" value="TPR-like"/>
    <property type="match status" value="1"/>
</dbReference>
<keyword evidence="3" id="KW-0998">Cell outer membrane</keyword>
<keyword evidence="1" id="KW-0732">Signal</keyword>
<keyword evidence="6" id="KW-0449">Lipoprotein</keyword>
<dbReference type="PANTHER" id="PTHR37423">
    <property type="entry name" value="SOLUBLE LYTIC MUREIN TRANSGLYCOSYLASE-RELATED"/>
    <property type="match status" value="1"/>
</dbReference>
<dbReference type="OrthoDB" id="9781894at2"/>
<dbReference type="PROSITE" id="PS51257">
    <property type="entry name" value="PROKAR_LIPOPROTEIN"/>
    <property type="match status" value="1"/>
</dbReference>
<dbReference type="Gene3D" id="1.25.40.10">
    <property type="entry name" value="Tetratricopeptide repeat domain"/>
    <property type="match status" value="1"/>
</dbReference>
<evidence type="ECO:0000256" key="4">
    <source>
        <dbReference type="PROSITE-ProRule" id="PRU00339"/>
    </source>
</evidence>
<reference evidence="6 7" key="1">
    <citation type="journal article" date="2007" name="Proc. Natl. Acad. Sci. U.S.A.">
        <title>The genome of Syntrophus aciditrophicus: life at the thermodynamic limit of microbial growth.</title>
        <authorList>
            <person name="McInerney M.J."/>
            <person name="Rohlin L."/>
            <person name="Mouttaki H."/>
            <person name="Kim U."/>
            <person name="Krupp R.S."/>
            <person name="Rios-Hernandez L."/>
            <person name="Sieber J."/>
            <person name="Struchtemeyer C.G."/>
            <person name="Bhattacharyya A."/>
            <person name="Campbell J.W."/>
            <person name="Gunsalus R.P."/>
        </authorList>
    </citation>
    <scope>NUCLEOTIDE SEQUENCE [LARGE SCALE GENOMIC DNA]</scope>
    <source>
        <strain evidence="6 7">SB</strain>
    </source>
</reference>
<dbReference type="HOGENOM" id="CLU_065982_2_0_7"/>
<protein>
    <submittedName>
        <fullName evidence="6">Lipoprotein, ComL family</fullName>
    </submittedName>
</protein>
<proteinExistence type="inferred from homology"/>
<evidence type="ECO:0000256" key="1">
    <source>
        <dbReference type="ARBA" id="ARBA00022729"/>
    </source>
</evidence>
<accession>Q2LVG2</accession>
<dbReference type="AlphaFoldDB" id="Q2LVG2"/>
<keyword evidence="7" id="KW-1185">Reference proteome</keyword>
<keyword evidence="2" id="KW-0472">Membrane</keyword>
<dbReference type="eggNOG" id="COG4105">
    <property type="taxonomic scope" value="Bacteria"/>
</dbReference>
<dbReference type="KEGG" id="sat:SYN_00044"/>
<sequence>MKYRTLCVRSLIVFCAASLLLSLLTGCAWFRKSDMTRATPEGLYRRGYEDYQNGRYKKAIESFERLRDEYPMSELAILAKVGIGDAHYSNKAYAEAEAAYNDFVYLHPTNENLPYVMYQIGMCHYKQMLSIDRDQTETVRAAKEFEKLLARFPDSKFSLMAEKMLRECRVRIAEHEFYVGEFYFKQKKYQAALKRFETINREYANLGLDYKVSAYIRETQKRIAQEKARKEAREAKEKK</sequence>
<evidence type="ECO:0000256" key="3">
    <source>
        <dbReference type="ARBA" id="ARBA00023237"/>
    </source>
</evidence>
<dbReference type="PANTHER" id="PTHR37423:SF2">
    <property type="entry name" value="MEMBRANE-BOUND LYTIC MUREIN TRANSGLYCOSYLASE C"/>
    <property type="match status" value="1"/>
</dbReference>
<name>Q2LVG2_SYNAS</name>
<dbReference type="InterPro" id="IPR019734">
    <property type="entry name" value="TPR_rpt"/>
</dbReference>
<dbReference type="InParanoid" id="Q2LVG2"/>
<organism evidence="6 7">
    <name type="scientific">Syntrophus aciditrophicus (strain SB)</name>
    <dbReference type="NCBI Taxonomy" id="56780"/>
    <lineage>
        <taxon>Bacteria</taxon>
        <taxon>Pseudomonadati</taxon>
        <taxon>Thermodesulfobacteriota</taxon>
        <taxon>Syntrophia</taxon>
        <taxon>Syntrophales</taxon>
        <taxon>Syntrophaceae</taxon>
        <taxon>Syntrophus</taxon>
    </lineage>
</organism>
<dbReference type="STRING" id="56780.SYN_00044"/>
<dbReference type="InterPro" id="IPR039565">
    <property type="entry name" value="BamD-like"/>
</dbReference>
<evidence type="ECO:0000313" key="6">
    <source>
        <dbReference type="EMBL" id="ABC78075.1"/>
    </source>
</evidence>
<evidence type="ECO:0000256" key="2">
    <source>
        <dbReference type="ARBA" id="ARBA00023136"/>
    </source>
</evidence>